<sequence length="79" mass="8912">MAGNPFGLANAPSTFQRYVNWVLRDFLDEFASAYPFDDIIIFTDGLLSQHHSHVRAVLDRLKAAGLQLELKKCEFDAAQ</sequence>
<proteinExistence type="predicted"/>
<evidence type="ECO:0000313" key="2">
    <source>
        <dbReference type="Proteomes" id="UP000293547"/>
    </source>
</evidence>
<gene>
    <name evidence="1" type="ORF">AG0111_0g12972</name>
</gene>
<organism evidence="1 2">
    <name type="scientific">Alternaria gaisen</name>
    <dbReference type="NCBI Taxonomy" id="167740"/>
    <lineage>
        <taxon>Eukaryota</taxon>
        <taxon>Fungi</taxon>
        <taxon>Dikarya</taxon>
        <taxon>Ascomycota</taxon>
        <taxon>Pezizomycotina</taxon>
        <taxon>Dothideomycetes</taxon>
        <taxon>Pleosporomycetidae</taxon>
        <taxon>Pleosporales</taxon>
        <taxon>Pleosporineae</taxon>
        <taxon>Pleosporaceae</taxon>
        <taxon>Alternaria</taxon>
        <taxon>Alternaria sect. Alternaria</taxon>
    </lineage>
</organism>
<dbReference type="EMBL" id="PDWZ02000022">
    <property type="protein sequence ID" value="KAB2098762.1"/>
    <property type="molecule type" value="Genomic_DNA"/>
</dbReference>
<protein>
    <submittedName>
        <fullName evidence="1">Uncharacterized protein</fullName>
    </submittedName>
</protein>
<comment type="caution">
    <text evidence="1">The sequence shown here is derived from an EMBL/GenBank/DDBJ whole genome shotgun (WGS) entry which is preliminary data.</text>
</comment>
<dbReference type="Proteomes" id="UP000293547">
    <property type="component" value="Unassembled WGS sequence"/>
</dbReference>
<accession>A0ACB6F2X2</accession>
<evidence type="ECO:0000313" key="1">
    <source>
        <dbReference type="EMBL" id="KAB2098762.1"/>
    </source>
</evidence>
<name>A0ACB6F2X2_9PLEO</name>
<reference evidence="1 2" key="1">
    <citation type="journal article" date="2019" name="bioRxiv">
        <title>Genomics, evolutionary history and diagnostics of the Alternaria alternata species group including apple and Asian pear pathotypes.</title>
        <authorList>
            <person name="Armitage A.D."/>
            <person name="Cockerton H.M."/>
            <person name="Sreenivasaprasad S."/>
            <person name="Woodhall J.W."/>
            <person name="Lane C.R."/>
            <person name="Harrison R.J."/>
            <person name="Clarkson J.P."/>
        </authorList>
    </citation>
    <scope>NUCLEOTIDE SEQUENCE [LARGE SCALE GENOMIC DNA]</scope>
    <source>
        <strain evidence="1 2">FERA 650</strain>
    </source>
</reference>
<keyword evidence="2" id="KW-1185">Reference proteome</keyword>